<sequence>MAILRFLQINTGRKKTAHDLLYKTAEEWNVDILLMSETNKKMGGELVDKKKDTEIKIMNKNLKIKKHGQGNGFNWIEIDDIMIFNCYVYPNVPDTDLEQLLDDIASISKGGNRSYAGTSTQSRPCGMRNAPTKEEE</sequence>
<dbReference type="EMBL" id="JABFTP020000021">
    <property type="protein sequence ID" value="KAL3270374.1"/>
    <property type="molecule type" value="Genomic_DNA"/>
</dbReference>
<protein>
    <submittedName>
        <fullName evidence="2">Uncharacterized protein</fullName>
    </submittedName>
</protein>
<evidence type="ECO:0000313" key="2">
    <source>
        <dbReference type="EMBL" id="KAL3270374.1"/>
    </source>
</evidence>
<proteinExistence type="predicted"/>
<comment type="caution">
    <text evidence="2">The sequence shown here is derived from an EMBL/GenBank/DDBJ whole genome shotgun (WGS) entry which is preliminary data.</text>
</comment>
<feature type="region of interest" description="Disordered" evidence="1">
    <location>
        <begin position="108"/>
        <end position="136"/>
    </location>
</feature>
<name>A0ABD2MVF2_9CUCU</name>
<dbReference type="SUPFAM" id="SSF56219">
    <property type="entry name" value="DNase I-like"/>
    <property type="match status" value="1"/>
</dbReference>
<feature type="compositionally biased region" description="Polar residues" evidence="1">
    <location>
        <begin position="109"/>
        <end position="123"/>
    </location>
</feature>
<reference evidence="2 3" key="1">
    <citation type="journal article" date="2021" name="BMC Biol.">
        <title>Horizontally acquired antibacterial genes associated with adaptive radiation of ladybird beetles.</title>
        <authorList>
            <person name="Li H.S."/>
            <person name="Tang X.F."/>
            <person name="Huang Y.H."/>
            <person name="Xu Z.Y."/>
            <person name="Chen M.L."/>
            <person name="Du X.Y."/>
            <person name="Qiu B.Y."/>
            <person name="Chen P.T."/>
            <person name="Zhang W."/>
            <person name="Slipinski A."/>
            <person name="Escalona H.E."/>
            <person name="Waterhouse R.M."/>
            <person name="Zwick A."/>
            <person name="Pang H."/>
        </authorList>
    </citation>
    <scope>NUCLEOTIDE SEQUENCE [LARGE SCALE GENOMIC DNA]</scope>
    <source>
        <strain evidence="2">SYSU2018</strain>
    </source>
</reference>
<evidence type="ECO:0000256" key="1">
    <source>
        <dbReference type="SAM" id="MobiDB-lite"/>
    </source>
</evidence>
<dbReference type="Gene3D" id="3.60.10.10">
    <property type="entry name" value="Endonuclease/exonuclease/phosphatase"/>
    <property type="match status" value="1"/>
</dbReference>
<evidence type="ECO:0000313" key="3">
    <source>
        <dbReference type="Proteomes" id="UP001516400"/>
    </source>
</evidence>
<accession>A0ABD2MVF2</accession>
<dbReference type="AlphaFoldDB" id="A0ABD2MVF2"/>
<gene>
    <name evidence="2" type="ORF">HHI36_009419</name>
</gene>
<organism evidence="2 3">
    <name type="scientific">Cryptolaemus montrouzieri</name>
    <dbReference type="NCBI Taxonomy" id="559131"/>
    <lineage>
        <taxon>Eukaryota</taxon>
        <taxon>Metazoa</taxon>
        <taxon>Ecdysozoa</taxon>
        <taxon>Arthropoda</taxon>
        <taxon>Hexapoda</taxon>
        <taxon>Insecta</taxon>
        <taxon>Pterygota</taxon>
        <taxon>Neoptera</taxon>
        <taxon>Endopterygota</taxon>
        <taxon>Coleoptera</taxon>
        <taxon>Polyphaga</taxon>
        <taxon>Cucujiformia</taxon>
        <taxon>Coccinelloidea</taxon>
        <taxon>Coccinellidae</taxon>
        <taxon>Scymninae</taxon>
        <taxon>Scymnini</taxon>
        <taxon>Cryptolaemus</taxon>
    </lineage>
</organism>
<keyword evidence="3" id="KW-1185">Reference proteome</keyword>
<dbReference type="Proteomes" id="UP001516400">
    <property type="component" value="Unassembled WGS sequence"/>
</dbReference>
<dbReference type="InterPro" id="IPR036691">
    <property type="entry name" value="Endo/exonu/phosph_ase_sf"/>
</dbReference>